<name>A0A392MQD5_9FABA</name>
<dbReference type="GO" id="GO:0003964">
    <property type="term" value="F:RNA-directed DNA polymerase activity"/>
    <property type="evidence" value="ECO:0007669"/>
    <property type="project" value="UniProtKB-KW"/>
</dbReference>
<evidence type="ECO:0000313" key="4">
    <source>
        <dbReference type="Proteomes" id="UP000265520"/>
    </source>
</evidence>
<keyword evidence="1" id="KW-1133">Transmembrane helix</keyword>
<evidence type="ECO:0000313" key="3">
    <source>
        <dbReference type="EMBL" id="MCH89611.1"/>
    </source>
</evidence>
<protein>
    <submittedName>
        <fullName evidence="3">LINE-1 reverse transcriptase like</fullName>
    </submittedName>
</protein>
<keyword evidence="1" id="KW-0812">Transmembrane</keyword>
<dbReference type="AlphaFoldDB" id="A0A392MQD5"/>
<feature type="transmembrane region" description="Helical" evidence="1">
    <location>
        <begin position="214"/>
        <end position="238"/>
    </location>
</feature>
<proteinExistence type="predicted"/>
<keyword evidence="3" id="KW-0695">RNA-directed DNA polymerase</keyword>
<dbReference type="PROSITE" id="PS50878">
    <property type="entry name" value="RT_POL"/>
    <property type="match status" value="1"/>
</dbReference>
<dbReference type="Pfam" id="PF00078">
    <property type="entry name" value="RVT_1"/>
    <property type="match status" value="1"/>
</dbReference>
<dbReference type="InterPro" id="IPR000477">
    <property type="entry name" value="RT_dom"/>
</dbReference>
<keyword evidence="3" id="KW-0548">Nucleotidyltransferase</keyword>
<reference evidence="3 4" key="1">
    <citation type="journal article" date="2018" name="Front. Plant Sci.">
        <title>Red Clover (Trifolium pratense) and Zigzag Clover (T. medium) - A Picture of Genomic Similarities and Differences.</title>
        <authorList>
            <person name="Dluhosova J."/>
            <person name="Istvanek J."/>
            <person name="Nedelnik J."/>
            <person name="Repkova J."/>
        </authorList>
    </citation>
    <scope>NUCLEOTIDE SEQUENCE [LARGE SCALE GENOMIC DNA]</scope>
    <source>
        <strain evidence="4">cv. 10/8</strain>
        <tissue evidence="3">Leaf</tissue>
    </source>
</reference>
<organism evidence="3 4">
    <name type="scientific">Trifolium medium</name>
    <dbReference type="NCBI Taxonomy" id="97028"/>
    <lineage>
        <taxon>Eukaryota</taxon>
        <taxon>Viridiplantae</taxon>
        <taxon>Streptophyta</taxon>
        <taxon>Embryophyta</taxon>
        <taxon>Tracheophyta</taxon>
        <taxon>Spermatophyta</taxon>
        <taxon>Magnoliopsida</taxon>
        <taxon>eudicotyledons</taxon>
        <taxon>Gunneridae</taxon>
        <taxon>Pentapetalae</taxon>
        <taxon>rosids</taxon>
        <taxon>fabids</taxon>
        <taxon>Fabales</taxon>
        <taxon>Fabaceae</taxon>
        <taxon>Papilionoideae</taxon>
        <taxon>50 kb inversion clade</taxon>
        <taxon>NPAAA clade</taxon>
        <taxon>Hologalegina</taxon>
        <taxon>IRL clade</taxon>
        <taxon>Trifolieae</taxon>
        <taxon>Trifolium</taxon>
    </lineage>
</organism>
<dbReference type="Proteomes" id="UP000265520">
    <property type="component" value="Unassembled WGS sequence"/>
</dbReference>
<evidence type="ECO:0000256" key="1">
    <source>
        <dbReference type="SAM" id="Phobius"/>
    </source>
</evidence>
<dbReference type="PANTHER" id="PTHR33116">
    <property type="entry name" value="REVERSE TRANSCRIPTASE ZINC-BINDING DOMAIN-CONTAINING PROTEIN-RELATED-RELATED"/>
    <property type="match status" value="1"/>
</dbReference>
<keyword evidence="4" id="KW-1185">Reference proteome</keyword>
<keyword evidence="1" id="KW-0472">Membrane</keyword>
<sequence length="245" mass="27542">MCVIFKVDFEKAYDSVNWSFLDYMLQRFGFDNKWRGWMKACIFGGSLSVLVNGSPTEQINISKGLKQGDPLAPFLFLLVAEGLGGLMRKTVELGFFKGIKIGEPGIVVSHLQYADDTLFIGEACVENLWCMKAILRWFELISGLKVNFHKSKLFGINLEDGFLDLAATFLKCRIGNFPFIYLGLPVGANPRRASTWKPVIDVVKSRLSSWRNRYVSLGGRVVLINSVLAAIPIFYLSFFKMPTSV</sequence>
<dbReference type="EMBL" id="LXQA010016520">
    <property type="protein sequence ID" value="MCH89611.1"/>
    <property type="molecule type" value="Genomic_DNA"/>
</dbReference>
<comment type="caution">
    <text evidence="3">The sequence shown here is derived from an EMBL/GenBank/DDBJ whole genome shotgun (WGS) entry which is preliminary data.</text>
</comment>
<accession>A0A392MQD5</accession>
<evidence type="ECO:0000259" key="2">
    <source>
        <dbReference type="PROSITE" id="PS50878"/>
    </source>
</evidence>
<feature type="domain" description="Reverse transcriptase" evidence="2">
    <location>
        <begin position="1"/>
        <end position="186"/>
    </location>
</feature>
<gene>
    <name evidence="3" type="ORF">A2U01_0010511</name>
</gene>
<keyword evidence="3" id="KW-0808">Transferase</keyword>
<dbReference type="PANTHER" id="PTHR33116:SF78">
    <property type="entry name" value="OS12G0587133 PROTEIN"/>
    <property type="match status" value="1"/>
</dbReference>